<evidence type="ECO:0000313" key="3">
    <source>
        <dbReference type="Proteomes" id="UP000775877"/>
    </source>
</evidence>
<gene>
    <name evidence="2" type="ORF">KC678_05440</name>
</gene>
<feature type="transmembrane region" description="Helical" evidence="1">
    <location>
        <begin position="21"/>
        <end position="38"/>
    </location>
</feature>
<dbReference type="EMBL" id="JAGQLJ010000157">
    <property type="protein sequence ID" value="MCA9381684.1"/>
    <property type="molecule type" value="Genomic_DNA"/>
</dbReference>
<comment type="caution">
    <text evidence="2">The sequence shown here is derived from an EMBL/GenBank/DDBJ whole genome shotgun (WGS) entry which is preliminary data.</text>
</comment>
<feature type="non-terminal residue" evidence="2">
    <location>
        <position position="1"/>
    </location>
</feature>
<name>A0A955L2H2_9BACT</name>
<reference evidence="2" key="1">
    <citation type="submission" date="2020-04" db="EMBL/GenBank/DDBJ databases">
        <authorList>
            <person name="Zhang T."/>
        </authorList>
    </citation>
    <scope>NUCLEOTIDE SEQUENCE</scope>
    <source>
        <strain evidence="2">HKST-UBA13</strain>
    </source>
</reference>
<keyword evidence="1" id="KW-1133">Transmembrane helix</keyword>
<evidence type="ECO:0000313" key="2">
    <source>
        <dbReference type="EMBL" id="MCA9381684.1"/>
    </source>
</evidence>
<reference evidence="2" key="2">
    <citation type="journal article" date="2021" name="Microbiome">
        <title>Successional dynamics and alternative stable states in a saline activated sludge microbial community over 9 years.</title>
        <authorList>
            <person name="Wang Y."/>
            <person name="Ye J."/>
            <person name="Ju F."/>
            <person name="Liu L."/>
            <person name="Boyd J.A."/>
            <person name="Deng Y."/>
            <person name="Parks D.H."/>
            <person name="Jiang X."/>
            <person name="Yin X."/>
            <person name="Woodcroft B.J."/>
            <person name="Tyson G.W."/>
            <person name="Hugenholtz P."/>
            <person name="Polz M.F."/>
            <person name="Zhang T."/>
        </authorList>
    </citation>
    <scope>NUCLEOTIDE SEQUENCE</scope>
    <source>
        <strain evidence="2">HKST-UBA13</strain>
    </source>
</reference>
<evidence type="ECO:0000256" key="1">
    <source>
        <dbReference type="SAM" id="Phobius"/>
    </source>
</evidence>
<protein>
    <submittedName>
        <fullName evidence="2">Uncharacterized protein</fullName>
    </submittedName>
</protein>
<keyword evidence="1" id="KW-0812">Transmembrane</keyword>
<proteinExistence type="predicted"/>
<feature type="transmembrane region" description="Helical" evidence="1">
    <location>
        <begin position="68"/>
        <end position="85"/>
    </location>
</feature>
<organism evidence="2 3">
    <name type="scientific">Candidatus Dojkabacteria bacterium</name>
    <dbReference type="NCBI Taxonomy" id="2099670"/>
    <lineage>
        <taxon>Bacteria</taxon>
        <taxon>Candidatus Dojkabacteria</taxon>
    </lineage>
</organism>
<keyword evidence="1" id="KW-0472">Membrane</keyword>
<sequence length="86" mass="9916">PFFDKCFRDNKNNIVLVQIPNLPLALGILFITLDLLFLNSVDSFTFYNLGKSFLFVWAYLEAAQGVNYFRKFMGIIILAILILSYV</sequence>
<dbReference type="Proteomes" id="UP000775877">
    <property type="component" value="Unassembled WGS sequence"/>
</dbReference>
<dbReference type="AlphaFoldDB" id="A0A955L2H2"/>
<accession>A0A955L2H2</accession>